<keyword evidence="2" id="KW-1185">Reference proteome</keyword>
<dbReference type="PANTHER" id="PTHR43611">
    <property type="entry name" value="ALPHA-D-GLUCOSE 1-PHOSPHATE PHOSPHATASE"/>
    <property type="match status" value="1"/>
</dbReference>
<dbReference type="InterPro" id="IPR023214">
    <property type="entry name" value="HAD_sf"/>
</dbReference>
<evidence type="ECO:0000313" key="1">
    <source>
        <dbReference type="EMBL" id="MDP9900560.1"/>
    </source>
</evidence>
<keyword evidence="1" id="KW-0378">Hydrolase</keyword>
<dbReference type="Gene3D" id="1.10.150.240">
    <property type="entry name" value="Putative phosphatase, domain 2"/>
    <property type="match status" value="1"/>
</dbReference>
<gene>
    <name evidence="1" type="ORF">J2W36_002826</name>
</gene>
<dbReference type="Pfam" id="PF00702">
    <property type="entry name" value="Hydrolase"/>
    <property type="match status" value="1"/>
</dbReference>
<sequence length="214" mass="23701">MNVVFDLGAIVFAWEPAQLLQQHLPAHAPDAQSGAALARSMFHHADWKAFDGGVCSLDHTLERLAARLTLPMAPLQDMLGTLGERLAPIPETVALLEQLFAQRDAGADLRIYYLSNMPAPYARDLERLHGFMQRFDGGVFSGDVKYIKPDREIYELMEVRYGLVPEDTVFIDDVPANVEAARGSGWHAIHCTHPPSLPTQLARYVTIDPIGRSA</sequence>
<dbReference type="InterPro" id="IPR023198">
    <property type="entry name" value="PGP-like_dom2"/>
</dbReference>
<dbReference type="Proteomes" id="UP001226867">
    <property type="component" value="Unassembled WGS sequence"/>
</dbReference>
<evidence type="ECO:0000313" key="2">
    <source>
        <dbReference type="Proteomes" id="UP001226867"/>
    </source>
</evidence>
<comment type="caution">
    <text evidence="1">The sequence shown here is derived from an EMBL/GenBank/DDBJ whole genome shotgun (WGS) entry which is preliminary data.</text>
</comment>
<accession>A0ABT9S8N1</accession>
<dbReference type="RefSeq" id="WP_307690367.1">
    <property type="nucleotide sequence ID" value="NZ_JAUSRO010000008.1"/>
</dbReference>
<dbReference type="InterPro" id="IPR006439">
    <property type="entry name" value="HAD-SF_hydro_IA"/>
</dbReference>
<dbReference type="Gene3D" id="3.40.50.1000">
    <property type="entry name" value="HAD superfamily/HAD-like"/>
    <property type="match status" value="1"/>
</dbReference>
<dbReference type="EMBL" id="JAUSRO010000008">
    <property type="protein sequence ID" value="MDP9900560.1"/>
    <property type="molecule type" value="Genomic_DNA"/>
</dbReference>
<dbReference type="NCBIfam" id="TIGR01509">
    <property type="entry name" value="HAD-SF-IA-v3"/>
    <property type="match status" value="1"/>
</dbReference>
<dbReference type="SUPFAM" id="SSF56784">
    <property type="entry name" value="HAD-like"/>
    <property type="match status" value="1"/>
</dbReference>
<dbReference type="CDD" id="cd02603">
    <property type="entry name" value="HAD_sEH-N_like"/>
    <property type="match status" value="1"/>
</dbReference>
<dbReference type="PANTHER" id="PTHR43611:SF3">
    <property type="entry name" value="FLAVIN MONONUCLEOTIDE HYDROLASE 1, CHLOROPLATIC"/>
    <property type="match status" value="1"/>
</dbReference>
<proteinExistence type="predicted"/>
<dbReference type="InterPro" id="IPR036412">
    <property type="entry name" value="HAD-like_sf"/>
</dbReference>
<organism evidence="1 2">
    <name type="scientific">Variovorax ginsengisoli</name>
    <dbReference type="NCBI Taxonomy" id="363844"/>
    <lineage>
        <taxon>Bacteria</taxon>
        <taxon>Pseudomonadati</taxon>
        <taxon>Pseudomonadota</taxon>
        <taxon>Betaproteobacteria</taxon>
        <taxon>Burkholderiales</taxon>
        <taxon>Comamonadaceae</taxon>
        <taxon>Variovorax</taxon>
    </lineage>
</organism>
<name>A0ABT9S8N1_9BURK</name>
<dbReference type="GO" id="GO:0016787">
    <property type="term" value="F:hydrolase activity"/>
    <property type="evidence" value="ECO:0007669"/>
    <property type="project" value="UniProtKB-KW"/>
</dbReference>
<reference evidence="1 2" key="1">
    <citation type="submission" date="2023-07" db="EMBL/GenBank/DDBJ databases">
        <title>Sorghum-associated microbial communities from plants grown in Nebraska, USA.</title>
        <authorList>
            <person name="Schachtman D."/>
        </authorList>
    </citation>
    <scope>NUCLEOTIDE SEQUENCE [LARGE SCALE GENOMIC DNA]</scope>
    <source>
        <strain evidence="1 2">DS1607</strain>
    </source>
</reference>
<protein>
    <submittedName>
        <fullName evidence="1">Hydrolase of the HAD superfamily</fullName>
    </submittedName>
</protein>